<dbReference type="Proteomes" id="UP000740413">
    <property type="component" value="Unassembled WGS sequence"/>
</dbReference>
<keyword evidence="2" id="KW-1185">Reference proteome</keyword>
<evidence type="ECO:0000313" key="1">
    <source>
        <dbReference type="EMBL" id="MBT2161943.1"/>
    </source>
</evidence>
<comment type="caution">
    <text evidence="1">The sequence shown here is derived from an EMBL/GenBank/DDBJ whole genome shotgun (WGS) entry which is preliminary data.</text>
</comment>
<evidence type="ECO:0008006" key="3">
    <source>
        <dbReference type="Google" id="ProtNLM"/>
    </source>
</evidence>
<dbReference type="SUPFAM" id="SSF49464">
    <property type="entry name" value="Carboxypeptidase regulatory domain-like"/>
    <property type="match status" value="1"/>
</dbReference>
<name>A0ABS5WEX2_9FLAO</name>
<dbReference type="InterPro" id="IPR008969">
    <property type="entry name" value="CarboxyPept-like_regulatory"/>
</dbReference>
<accession>A0ABS5WEX2</accession>
<reference evidence="2" key="1">
    <citation type="submission" date="2023-07" db="EMBL/GenBank/DDBJ databases">
        <title>Zobellia barbeyronii sp. nov., a new marine flavobacterium, isolated from green and red algae.</title>
        <authorList>
            <person name="Nedashkovskaya O.I."/>
            <person name="Otstavnykh N."/>
            <person name="Zhukova N."/>
            <person name="Guzev K."/>
            <person name="Chausova V."/>
            <person name="Tekutyeva L."/>
            <person name="Mikhailov V."/>
            <person name="Isaeva M."/>
        </authorList>
    </citation>
    <scope>NUCLEOTIDE SEQUENCE [LARGE SCALE GENOMIC DNA]</scope>
    <source>
        <strain evidence="2">KMM 6746</strain>
    </source>
</reference>
<protein>
    <recommendedName>
        <fullName evidence="3">Carboxypeptidase-like protein</fullName>
    </recommendedName>
</protein>
<gene>
    <name evidence="1" type="ORF">HW347_11760</name>
</gene>
<sequence length="250" mass="28525">MSQKNTTLLNGIVKSAENDVSNVLIVNLNSKESTITDSSGLFTIEVRLRDSLRIMAVQYLKKEIVITDSIFNENFVAINLIENIINLNEVTVTPYNLTGRIDQDLDRLNIKPAVTSSSLKLPNADLELMTHSERLLIEADRGKYVSYYVIALKINLHKTLNRFSGRTKSLEDMVARDEKMAIEKQIITKFSKKTLSENFDIPETNIDGFLTFCLSQEDFSELSNTWNTTEVRDYLKAKSIEFKRTDLITE</sequence>
<organism evidence="1 2">
    <name type="scientific">Zobellia barbeyronii</name>
    <dbReference type="NCBI Taxonomy" id="2748009"/>
    <lineage>
        <taxon>Bacteria</taxon>
        <taxon>Pseudomonadati</taxon>
        <taxon>Bacteroidota</taxon>
        <taxon>Flavobacteriia</taxon>
        <taxon>Flavobacteriales</taxon>
        <taxon>Flavobacteriaceae</taxon>
        <taxon>Zobellia</taxon>
    </lineage>
</organism>
<dbReference type="EMBL" id="JACATN010000003">
    <property type="protein sequence ID" value="MBT2161943.1"/>
    <property type="molecule type" value="Genomic_DNA"/>
</dbReference>
<proteinExistence type="predicted"/>
<evidence type="ECO:0000313" key="2">
    <source>
        <dbReference type="Proteomes" id="UP000740413"/>
    </source>
</evidence>